<reference evidence="3" key="1">
    <citation type="journal article" date="2019" name="bioRxiv">
        <title>Genome diversification in globally distributed novel marine Proteobacteria is linked to environmental adaptation.</title>
        <authorList>
            <person name="Zhou Z."/>
            <person name="Tran P.Q."/>
            <person name="Kieft K."/>
            <person name="Anantharaman K."/>
        </authorList>
    </citation>
    <scope>NUCLEOTIDE SEQUENCE [LARGE SCALE GENOMIC DNA]</scope>
</reference>
<protein>
    <submittedName>
        <fullName evidence="2">Uncharacterized protein</fullName>
    </submittedName>
</protein>
<evidence type="ECO:0000256" key="1">
    <source>
        <dbReference type="SAM" id="MobiDB-lite"/>
    </source>
</evidence>
<accession>A0A7J4CZ73</accession>
<proteinExistence type="predicted"/>
<dbReference type="EMBL" id="DTTC01000137">
    <property type="protein sequence ID" value="HIA97991.1"/>
    <property type="molecule type" value="Genomic_DNA"/>
</dbReference>
<name>A0A7J4CZ73_9ARCH</name>
<sequence length="69" mass="8141">MVAEVISEETAKSEPVSKTDLEERQDLWNKIQKFDPEASAMDYYDNGEWDLEKMRSDLKVLLEKEKFGR</sequence>
<organism evidence="2 3">
    <name type="scientific">Marine Group III euryarchaeote</name>
    <dbReference type="NCBI Taxonomy" id="2173149"/>
    <lineage>
        <taxon>Archaea</taxon>
        <taxon>Methanobacteriati</taxon>
        <taxon>Thermoplasmatota</taxon>
        <taxon>Thermoplasmata</taxon>
        <taxon>Candidatus Thermoprofundales</taxon>
    </lineage>
</organism>
<dbReference type="Proteomes" id="UP000589132">
    <property type="component" value="Unassembled WGS sequence"/>
</dbReference>
<feature type="compositionally biased region" description="Basic and acidic residues" evidence="1">
    <location>
        <begin position="9"/>
        <end position="20"/>
    </location>
</feature>
<evidence type="ECO:0000313" key="2">
    <source>
        <dbReference type="EMBL" id="HIA97991.1"/>
    </source>
</evidence>
<feature type="region of interest" description="Disordered" evidence="1">
    <location>
        <begin position="1"/>
        <end position="20"/>
    </location>
</feature>
<comment type="caution">
    <text evidence="2">The sequence shown here is derived from an EMBL/GenBank/DDBJ whole genome shotgun (WGS) entry which is preliminary data.</text>
</comment>
<gene>
    <name evidence="2" type="ORF">EYO15_02275</name>
</gene>
<evidence type="ECO:0000313" key="3">
    <source>
        <dbReference type="Proteomes" id="UP000589132"/>
    </source>
</evidence>
<dbReference type="AlphaFoldDB" id="A0A7J4CZ73"/>